<evidence type="ECO:0000313" key="2">
    <source>
        <dbReference type="Proteomes" id="UP001175211"/>
    </source>
</evidence>
<dbReference type="EMBL" id="JAUEPS010000008">
    <property type="protein sequence ID" value="KAK0462906.1"/>
    <property type="molecule type" value="Genomic_DNA"/>
</dbReference>
<sequence>MPKDDSITSEIYNLASSRIKISTCPFLTCSHRSHIYECFLSPPSKTSSIVSYKMASQDGYFWLYKKLPRKISEQDGHSTPPRDTDIPLTDLEYTKVTLPVARRMIRFIQRGLTQSADSNMRKHYVSILRQEVSLDGPEVTDSEDKKMLEFFSNYFPAIYLSTALATRVYGEVFRGAGYGSIIFVSYDLAVTTDAITEESGNKDCAAALIFIATIYHELAHVYNSYLHSGDHHFVTPEKMQYNNRVDHDKFGNIYGESGFVVEASLFGGILEAIYDGQHDVDFVNHRNIVGVVLERPHLTEIVDSSIDGIRGRIVYRCEEKILQEFLSNAGVFAPSPFNRSDNLSPFLGVTDFLAKNEGSYALEWVDNIHRTQLCHMSIVDYSNVGVAYKAQRGSYRRVKIDGKLLYLPSSSTKYLAFSKGCRMLDRRLQAA</sequence>
<organism evidence="1 2">
    <name type="scientific">Armillaria tabescens</name>
    <name type="common">Ringless honey mushroom</name>
    <name type="synonym">Agaricus tabescens</name>
    <dbReference type="NCBI Taxonomy" id="1929756"/>
    <lineage>
        <taxon>Eukaryota</taxon>
        <taxon>Fungi</taxon>
        <taxon>Dikarya</taxon>
        <taxon>Basidiomycota</taxon>
        <taxon>Agaricomycotina</taxon>
        <taxon>Agaricomycetes</taxon>
        <taxon>Agaricomycetidae</taxon>
        <taxon>Agaricales</taxon>
        <taxon>Marasmiineae</taxon>
        <taxon>Physalacriaceae</taxon>
        <taxon>Desarmillaria</taxon>
    </lineage>
</organism>
<dbReference type="AlphaFoldDB" id="A0AA39NC71"/>
<evidence type="ECO:0000313" key="1">
    <source>
        <dbReference type="EMBL" id="KAK0462906.1"/>
    </source>
</evidence>
<comment type="caution">
    <text evidence="1">The sequence shown here is derived from an EMBL/GenBank/DDBJ whole genome shotgun (WGS) entry which is preliminary data.</text>
</comment>
<dbReference type="Proteomes" id="UP001175211">
    <property type="component" value="Unassembled WGS sequence"/>
</dbReference>
<accession>A0AA39NC71</accession>
<dbReference type="RefSeq" id="XP_060334372.1">
    <property type="nucleotide sequence ID" value="XM_060472227.1"/>
</dbReference>
<proteinExistence type="predicted"/>
<name>A0AA39NC71_ARMTA</name>
<dbReference type="GeneID" id="85355775"/>
<gene>
    <name evidence="1" type="ORF">EV420DRAFT_1521559</name>
</gene>
<reference evidence="1" key="1">
    <citation type="submission" date="2023-06" db="EMBL/GenBank/DDBJ databases">
        <authorList>
            <consortium name="Lawrence Berkeley National Laboratory"/>
            <person name="Ahrendt S."/>
            <person name="Sahu N."/>
            <person name="Indic B."/>
            <person name="Wong-Bajracharya J."/>
            <person name="Merenyi Z."/>
            <person name="Ke H.-M."/>
            <person name="Monk M."/>
            <person name="Kocsube S."/>
            <person name="Drula E."/>
            <person name="Lipzen A."/>
            <person name="Balint B."/>
            <person name="Henrissat B."/>
            <person name="Andreopoulos B."/>
            <person name="Martin F.M."/>
            <person name="Harder C.B."/>
            <person name="Rigling D."/>
            <person name="Ford K.L."/>
            <person name="Foster G.D."/>
            <person name="Pangilinan J."/>
            <person name="Papanicolaou A."/>
            <person name="Barry K."/>
            <person name="LaButti K."/>
            <person name="Viragh M."/>
            <person name="Koriabine M."/>
            <person name="Yan M."/>
            <person name="Riley R."/>
            <person name="Champramary S."/>
            <person name="Plett K.L."/>
            <person name="Tsai I.J."/>
            <person name="Slot J."/>
            <person name="Sipos G."/>
            <person name="Plett J."/>
            <person name="Nagy L.G."/>
            <person name="Grigoriev I.V."/>
        </authorList>
    </citation>
    <scope>NUCLEOTIDE SEQUENCE</scope>
    <source>
        <strain evidence="1">CCBAS 213</strain>
    </source>
</reference>
<protein>
    <submittedName>
        <fullName evidence="1">Uncharacterized protein</fullName>
    </submittedName>
</protein>
<keyword evidence="2" id="KW-1185">Reference proteome</keyword>